<name>A0A9D4L0B1_DREPO</name>
<organism evidence="1 2">
    <name type="scientific">Dreissena polymorpha</name>
    <name type="common">Zebra mussel</name>
    <name type="synonym">Mytilus polymorpha</name>
    <dbReference type="NCBI Taxonomy" id="45954"/>
    <lineage>
        <taxon>Eukaryota</taxon>
        <taxon>Metazoa</taxon>
        <taxon>Spiralia</taxon>
        <taxon>Lophotrochozoa</taxon>
        <taxon>Mollusca</taxon>
        <taxon>Bivalvia</taxon>
        <taxon>Autobranchia</taxon>
        <taxon>Heteroconchia</taxon>
        <taxon>Euheterodonta</taxon>
        <taxon>Imparidentia</taxon>
        <taxon>Neoheterodontei</taxon>
        <taxon>Myida</taxon>
        <taxon>Dreissenoidea</taxon>
        <taxon>Dreissenidae</taxon>
        <taxon>Dreissena</taxon>
    </lineage>
</organism>
<evidence type="ECO:0000313" key="1">
    <source>
        <dbReference type="EMBL" id="KAH3849473.1"/>
    </source>
</evidence>
<accession>A0A9D4L0B1</accession>
<reference evidence="1" key="2">
    <citation type="submission" date="2020-11" db="EMBL/GenBank/DDBJ databases">
        <authorList>
            <person name="McCartney M.A."/>
            <person name="Auch B."/>
            <person name="Kono T."/>
            <person name="Mallez S."/>
            <person name="Becker A."/>
            <person name="Gohl D.M."/>
            <person name="Silverstein K.A.T."/>
            <person name="Koren S."/>
            <person name="Bechman K.B."/>
            <person name="Herman A."/>
            <person name="Abrahante J.E."/>
            <person name="Garbe J."/>
        </authorList>
    </citation>
    <scope>NUCLEOTIDE SEQUENCE</scope>
    <source>
        <strain evidence="1">Duluth1</strain>
        <tissue evidence="1">Whole animal</tissue>
    </source>
</reference>
<dbReference type="EMBL" id="JAIWYP010000003">
    <property type="protein sequence ID" value="KAH3849473.1"/>
    <property type="molecule type" value="Genomic_DNA"/>
</dbReference>
<dbReference type="AlphaFoldDB" id="A0A9D4L0B1"/>
<comment type="caution">
    <text evidence="1">The sequence shown here is derived from an EMBL/GenBank/DDBJ whole genome shotgun (WGS) entry which is preliminary data.</text>
</comment>
<gene>
    <name evidence="1" type="ORF">DPMN_091876</name>
</gene>
<evidence type="ECO:0000313" key="2">
    <source>
        <dbReference type="Proteomes" id="UP000828390"/>
    </source>
</evidence>
<reference evidence="1" key="1">
    <citation type="journal article" date="2019" name="bioRxiv">
        <title>The Genome of the Zebra Mussel, Dreissena polymorpha: A Resource for Invasive Species Research.</title>
        <authorList>
            <person name="McCartney M.A."/>
            <person name="Auch B."/>
            <person name="Kono T."/>
            <person name="Mallez S."/>
            <person name="Zhang Y."/>
            <person name="Obille A."/>
            <person name="Becker A."/>
            <person name="Abrahante J.E."/>
            <person name="Garbe J."/>
            <person name="Badalamenti J.P."/>
            <person name="Herman A."/>
            <person name="Mangelson H."/>
            <person name="Liachko I."/>
            <person name="Sullivan S."/>
            <person name="Sone E.D."/>
            <person name="Koren S."/>
            <person name="Silverstein K.A.T."/>
            <person name="Beckman K.B."/>
            <person name="Gohl D.M."/>
        </authorList>
    </citation>
    <scope>NUCLEOTIDE SEQUENCE</scope>
    <source>
        <strain evidence="1">Duluth1</strain>
        <tissue evidence="1">Whole animal</tissue>
    </source>
</reference>
<sequence length="88" mass="9971">MLVNITNNKSADIAINGEKIVEVTSFTDLRVTLPKVDTSIAKVRIRIIMATAAFARLSRLWINSSIRFTTKNRFYMSFVVSYSKTARP</sequence>
<dbReference type="Proteomes" id="UP000828390">
    <property type="component" value="Unassembled WGS sequence"/>
</dbReference>
<proteinExistence type="predicted"/>
<keyword evidence="2" id="KW-1185">Reference proteome</keyword>
<protein>
    <submittedName>
        <fullName evidence="1">Uncharacterized protein</fullName>
    </submittedName>
</protein>